<gene>
    <name evidence="8" type="ORF">A7U60_g5806</name>
</gene>
<dbReference type="Pfam" id="PF07690">
    <property type="entry name" value="MFS_1"/>
    <property type="match status" value="1"/>
</dbReference>
<accession>A0A9Q5HW22</accession>
<dbReference type="InterPro" id="IPR005829">
    <property type="entry name" value="Sugar_transporter_CS"/>
</dbReference>
<feature type="transmembrane region" description="Helical" evidence="6">
    <location>
        <begin position="345"/>
        <end position="371"/>
    </location>
</feature>
<feature type="transmembrane region" description="Helical" evidence="6">
    <location>
        <begin position="129"/>
        <end position="155"/>
    </location>
</feature>
<evidence type="ECO:0000256" key="2">
    <source>
        <dbReference type="ARBA" id="ARBA00022448"/>
    </source>
</evidence>
<dbReference type="PANTHER" id="PTHR23502:SF132">
    <property type="entry name" value="POLYAMINE TRANSPORTER 2-RELATED"/>
    <property type="match status" value="1"/>
</dbReference>
<reference evidence="8" key="1">
    <citation type="submission" date="2016-06" db="EMBL/GenBank/DDBJ databases">
        <title>Draft Genome sequence of the fungus Inonotus baumii.</title>
        <authorList>
            <person name="Zhu H."/>
            <person name="Lin W."/>
        </authorList>
    </citation>
    <scope>NUCLEOTIDE SEQUENCE</scope>
    <source>
        <strain evidence="8">821</strain>
    </source>
</reference>
<name>A0A9Q5HW22_SANBA</name>
<feature type="transmembrane region" description="Helical" evidence="6">
    <location>
        <begin position="21"/>
        <end position="40"/>
    </location>
</feature>
<dbReference type="GO" id="GO:0005886">
    <property type="term" value="C:plasma membrane"/>
    <property type="evidence" value="ECO:0007669"/>
    <property type="project" value="TreeGrafter"/>
</dbReference>
<feature type="transmembrane region" description="Helical" evidence="6">
    <location>
        <begin position="318"/>
        <end position="339"/>
    </location>
</feature>
<organism evidence="8 9">
    <name type="scientific">Sanghuangporus baumii</name>
    <name type="common">Phellinus baumii</name>
    <dbReference type="NCBI Taxonomy" id="108892"/>
    <lineage>
        <taxon>Eukaryota</taxon>
        <taxon>Fungi</taxon>
        <taxon>Dikarya</taxon>
        <taxon>Basidiomycota</taxon>
        <taxon>Agaricomycotina</taxon>
        <taxon>Agaricomycetes</taxon>
        <taxon>Hymenochaetales</taxon>
        <taxon>Hymenochaetaceae</taxon>
        <taxon>Sanghuangporus</taxon>
    </lineage>
</organism>
<feature type="transmembrane region" description="Helical" evidence="6">
    <location>
        <begin position="274"/>
        <end position="297"/>
    </location>
</feature>
<keyword evidence="4 6" id="KW-1133">Transmembrane helix</keyword>
<dbReference type="SUPFAM" id="SSF103473">
    <property type="entry name" value="MFS general substrate transporter"/>
    <property type="match status" value="1"/>
</dbReference>
<evidence type="ECO:0000256" key="3">
    <source>
        <dbReference type="ARBA" id="ARBA00022692"/>
    </source>
</evidence>
<protein>
    <submittedName>
        <fullName evidence="8">MFS general substrate transporter</fullName>
    </submittedName>
</protein>
<dbReference type="AlphaFoldDB" id="A0A9Q5HW22"/>
<dbReference type="Proteomes" id="UP000757232">
    <property type="component" value="Unassembled WGS sequence"/>
</dbReference>
<keyword evidence="5 6" id="KW-0472">Membrane</keyword>
<evidence type="ECO:0000313" key="9">
    <source>
        <dbReference type="Proteomes" id="UP000757232"/>
    </source>
</evidence>
<dbReference type="InterPro" id="IPR036259">
    <property type="entry name" value="MFS_trans_sf"/>
</dbReference>
<evidence type="ECO:0000256" key="6">
    <source>
        <dbReference type="SAM" id="Phobius"/>
    </source>
</evidence>
<dbReference type="OrthoDB" id="9986881at2759"/>
<dbReference type="InterPro" id="IPR011701">
    <property type="entry name" value="MFS"/>
</dbReference>
<feature type="domain" description="Major facilitator superfamily (MFS) profile" evidence="7">
    <location>
        <begin position="1"/>
        <end position="442"/>
    </location>
</feature>
<dbReference type="GO" id="GO:0022857">
    <property type="term" value="F:transmembrane transporter activity"/>
    <property type="evidence" value="ECO:0007669"/>
    <property type="project" value="InterPro"/>
</dbReference>
<dbReference type="Gene3D" id="1.20.1250.20">
    <property type="entry name" value="MFS general substrate transporter like domains"/>
    <property type="match status" value="1"/>
</dbReference>
<evidence type="ECO:0000256" key="5">
    <source>
        <dbReference type="ARBA" id="ARBA00023136"/>
    </source>
</evidence>
<dbReference type="EMBL" id="LNZH02000195">
    <property type="protein sequence ID" value="OCB87071.1"/>
    <property type="molecule type" value="Genomic_DNA"/>
</dbReference>
<dbReference type="PROSITE" id="PS00216">
    <property type="entry name" value="SUGAR_TRANSPORT_1"/>
    <property type="match status" value="1"/>
</dbReference>
<comment type="subcellular location">
    <subcellularLocation>
        <location evidence="1">Membrane</location>
        <topology evidence="1">Multi-pass membrane protein</topology>
    </subcellularLocation>
</comment>
<feature type="transmembrane region" description="Helical" evidence="6">
    <location>
        <begin position="161"/>
        <end position="180"/>
    </location>
</feature>
<feature type="transmembrane region" description="Helical" evidence="6">
    <location>
        <begin position="69"/>
        <end position="89"/>
    </location>
</feature>
<sequence length="549" mass="59624">MSGFQAAAVPQLSEKYKASDVVISLGLSGYVLGFSFGPVVCESRRFVVAIRGLISVLGGPLSEMYGRRVPYLFSWPLLVATCAPCAYVNNLAVILFFRFMAGCCAGCALNNGTGILTDLYMSNKRAQGIAIAVYAASVFAGPCIALPVGFLIAAYAGPELWVLRVYFLFTATLLPMVFLLPETHGPTILATQSERMRRRGIPNAWAAHELELRTTQEFVRLHIGRPISMLFREPIIQAAALWTSLAYGITYLFFEVYPVVFCEQYNFPLQLTGLPFLAMIIGFLAAIALNQPLVRLFCRLPLPAALQPEDTDPDSPEARLKLSLFACVLIPASLFWFAWTSGGEVHWIVPTLAGIPFGFAAITIFFVFLTYTAETYTVYSNSASVCNTFCRSTTASIFPLVASSLTKSLGIKWGVSLFAFLSLGLIPIPLIFLRYGASIRARSFHAQEATRVVARMGSESGLITRTSVPRNSSVASGRRDQVPREVHPSLSLASLRTTGTVVSESGTLVDGGPKPAAAGIMRCGIDSIETIELTRMDARASDFPVPPLK</sequence>
<comment type="caution">
    <text evidence="8">The sequence shown here is derived from an EMBL/GenBank/DDBJ whole genome shotgun (WGS) entry which is preliminary data.</text>
</comment>
<dbReference type="GO" id="GO:0042908">
    <property type="term" value="P:xenobiotic transport"/>
    <property type="evidence" value="ECO:0007669"/>
    <property type="project" value="UniProtKB-ARBA"/>
</dbReference>
<dbReference type="PANTHER" id="PTHR23502">
    <property type="entry name" value="MAJOR FACILITATOR SUPERFAMILY"/>
    <property type="match status" value="1"/>
</dbReference>
<evidence type="ECO:0000256" key="1">
    <source>
        <dbReference type="ARBA" id="ARBA00004141"/>
    </source>
</evidence>
<dbReference type="GO" id="GO:0140115">
    <property type="term" value="P:export across plasma membrane"/>
    <property type="evidence" value="ECO:0007669"/>
    <property type="project" value="UniProtKB-ARBA"/>
</dbReference>
<keyword evidence="3 6" id="KW-0812">Transmembrane</keyword>
<proteinExistence type="predicted"/>
<keyword evidence="2" id="KW-0813">Transport</keyword>
<keyword evidence="9" id="KW-1185">Reference proteome</keyword>
<feature type="transmembrane region" description="Helical" evidence="6">
    <location>
        <begin position="235"/>
        <end position="254"/>
    </location>
</feature>
<dbReference type="InterPro" id="IPR020846">
    <property type="entry name" value="MFS_dom"/>
</dbReference>
<evidence type="ECO:0000259" key="7">
    <source>
        <dbReference type="PROSITE" id="PS50850"/>
    </source>
</evidence>
<dbReference type="PROSITE" id="PS50850">
    <property type="entry name" value="MFS"/>
    <property type="match status" value="1"/>
</dbReference>
<feature type="transmembrane region" description="Helical" evidence="6">
    <location>
        <begin position="413"/>
        <end position="433"/>
    </location>
</feature>
<evidence type="ECO:0000256" key="4">
    <source>
        <dbReference type="ARBA" id="ARBA00022989"/>
    </source>
</evidence>
<evidence type="ECO:0000313" key="8">
    <source>
        <dbReference type="EMBL" id="OCB87071.1"/>
    </source>
</evidence>